<dbReference type="EMBL" id="JBITGY010000007">
    <property type="protein sequence ID" value="MFI6501184.1"/>
    <property type="molecule type" value="Genomic_DNA"/>
</dbReference>
<protein>
    <submittedName>
        <fullName evidence="2">TIGR03086 family metal-binding protein</fullName>
    </submittedName>
</protein>
<dbReference type="Pfam" id="PF11716">
    <property type="entry name" value="MDMPI_N"/>
    <property type="match status" value="1"/>
</dbReference>
<dbReference type="NCBIfam" id="TIGR03086">
    <property type="entry name" value="TIGR03086 family metal-binding protein"/>
    <property type="match status" value="1"/>
</dbReference>
<dbReference type="InterPro" id="IPR024344">
    <property type="entry name" value="MDMPI_metal-binding"/>
</dbReference>
<organism evidence="2 3">
    <name type="scientific">Nonomuraea typhae</name>
    <dbReference type="NCBI Taxonomy" id="2603600"/>
    <lineage>
        <taxon>Bacteria</taxon>
        <taxon>Bacillati</taxon>
        <taxon>Actinomycetota</taxon>
        <taxon>Actinomycetes</taxon>
        <taxon>Streptosporangiales</taxon>
        <taxon>Streptosporangiaceae</taxon>
        <taxon>Nonomuraea</taxon>
    </lineage>
</organism>
<dbReference type="InterPro" id="IPR034660">
    <property type="entry name" value="DinB/YfiT-like"/>
</dbReference>
<dbReference type="InterPro" id="IPR017520">
    <property type="entry name" value="CHP03086"/>
</dbReference>
<gene>
    <name evidence="2" type="ORF">ACIBG2_27665</name>
</gene>
<dbReference type="SUPFAM" id="SSF109854">
    <property type="entry name" value="DinB/YfiT-like putative metalloenzymes"/>
    <property type="match status" value="1"/>
</dbReference>
<sequence>MSVALLERAVSYTLGSLALAGPATMGNRTPCARWDLRALLAHMNDSLLALAEAADLGHIGLPGGDDQLDDSLCGDGLLGGDPVASLRRRACRLLGAWSRGARCPMPVAVGEAWLAREVVAGVGALEVAVHGWDVARACGGDRPLPDRLARELLELAVVFVADDDRPDRFHPLVRPASPASSSDRLLGFLGRSP</sequence>
<evidence type="ECO:0000313" key="3">
    <source>
        <dbReference type="Proteomes" id="UP001612741"/>
    </source>
</evidence>
<dbReference type="InterPro" id="IPR017517">
    <property type="entry name" value="Maleyloyr_isom"/>
</dbReference>
<proteinExistence type="predicted"/>
<dbReference type="RefSeq" id="WP_397085539.1">
    <property type="nucleotide sequence ID" value="NZ_JBITGY010000007.1"/>
</dbReference>
<evidence type="ECO:0000259" key="1">
    <source>
        <dbReference type="Pfam" id="PF11716"/>
    </source>
</evidence>
<comment type="caution">
    <text evidence="2">The sequence shown here is derived from an EMBL/GenBank/DDBJ whole genome shotgun (WGS) entry which is preliminary data.</text>
</comment>
<name>A0ABW7Z383_9ACTN</name>
<reference evidence="2 3" key="1">
    <citation type="submission" date="2024-10" db="EMBL/GenBank/DDBJ databases">
        <title>The Natural Products Discovery Center: Release of the First 8490 Sequenced Strains for Exploring Actinobacteria Biosynthetic Diversity.</title>
        <authorList>
            <person name="Kalkreuter E."/>
            <person name="Kautsar S.A."/>
            <person name="Yang D."/>
            <person name="Bader C.D."/>
            <person name="Teijaro C.N."/>
            <person name="Fluegel L."/>
            <person name="Davis C.M."/>
            <person name="Simpson J.R."/>
            <person name="Lauterbach L."/>
            <person name="Steele A.D."/>
            <person name="Gui C."/>
            <person name="Meng S."/>
            <person name="Li G."/>
            <person name="Viehrig K."/>
            <person name="Ye F."/>
            <person name="Su P."/>
            <person name="Kiefer A.F."/>
            <person name="Nichols A."/>
            <person name="Cepeda A.J."/>
            <person name="Yan W."/>
            <person name="Fan B."/>
            <person name="Jiang Y."/>
            <person name="Adhikari A."/>
            <person name="Zheng C.-J."/>
            <person name="Schuster L."/>
            <person name="Cowan T.M."/>
            <person name="Smanski M.J."/>
            <person name="Chevrette M.G."/>
            <person name="De Carvalho L.P.S."/>
            <person name="Shen B."/>
        </authorList>
    </citation>
    <scope>NUCLEOTIDE SEQUENCE [LARGE SCALE GENOMIC DNA]</scope>
    <source>
        <strain evidence="2 3">NPDC050545</strain>
    </source>
</reference>
<dbReference type="NCBIfam" id="TIGR03083">
    <property type="entry name" value="maleylpyruvate isomerase family mycothiol-dependent enzyme"/>
    <property type="match status" value="1"/>
</dbReference>
<accession>A0ABW7Z383</accession>
<dbReference type="Proteomes" id="UP001612741">
    <property type="component" value="Unassembled WGS sequence"/>
</dbReference>
<evidence type="ECO:0000313" key="2">
    <source>
        <dbReference type="EMBL" id="MFI6501184.1"/>
    </source>
</evidence>
<feature type="domain" description="Mycothiol-dependent maleylpyruvate isomerase metal-binding" evidence="1">
    <location>
        <begin position="17"/>
        <end position="135"/>
    </location>
</feature>
<keyword evidence="3" id="KW-1185">Reference proteome</keyword>